<gene>
    <name evidence="1" type="ORF">MILVUS5_LOCUS16608</name>
</gene>
<keyword evidence="2" id="KW-1185">Reference proteome</keyword>
<dbReference type="Proteomes" id="UP001177021">
    <property type="component" value="Unassembled WGS sequence"/>
</dbReference>
<dbReference type="EMBL" id="CASHSV030000109">
    <property type="protein sequence ID" value="CAJ2648226.1"/>
    <property type="molecule type" value="Genomic_DNA"/>
</dbReference>
<name>A0ACB0JW16_TRIPR</name>
<evidence type="ECO:0000313" key="1">
    <source>
        <dbReference type="EMBL" id="CAJ2648226.1"/>
    </source>
</evidence>
<proteinExistence type="predicted"/>
<sequence>MQLIKIITFLSLFFSSLQHSFSSSQIQSHPSLQHQAVGVENGHQQLSLPTMHRKLRIFTKKVKESDEARDIVSHKEKDSLLAGKQSKKKQNMEVGSKGTRQEWIEEADDPSQYFTMDYNRVKRRRPIHNKKLPVGP</sequence>
<accession>A0ACB0JW16</accession>
<protein>
    <submittedName>
        <fullName evidence="1">Uncharacterized protein</fullName>
    </submittedName>
</protein>
<organism evidence="1 2">
    <name type="scientific">Trifolium pratense</name>
    <name type="common">Red clover</name>
    <dbReference type="NCBI Taxonomy" id="57577"/>
    <lineage>
        <taxon>Eukaryota</taxon>
        <taxon>Viridiplantae</taxon>
        <taxon>Streptophyta</taxon>
        <taxon>Embryophyta</taxon>
        <taxon>Tracheophyta</taxon>
        <taxon>Spermatophyta</taxon>
        <taxon>Magnoliopsida</taxon>
        <taxon>eudicotyledons</taxon>
        <taxon>Gunneridae</taxon>
        <taxon>Pentapetalae</taxon>
        <taxon>rosids</taxon>
        <taxon>fabids</taxon>
        <taxon>Fabales</taxon>
        <taxon>Fabaceae</taxon>
        <taxon>Papilionoideae</taxon>
        <taxon>50 kb inversion clade</taxon>
        <taxon>NPAAA clade</taxon>
        <taxon>Hologalegina</taxon>
        <taxon>IRL clade</taxon>
        <taxon>Trifolieae</taxon>
        <taxon>Trifolium</taxon>
    </lineage>
</organism>
<comment type="caution">
    <text evidence="1">The sequence shown here is derived from an EMBL/GenBank/DDBJ whole genome shotgun (WGS) entry which is preliminary data.</text>
</comment>
<evidence type="ECO:0000313" key="2">
    <source>
        <dbReference type="Proteomes" id="UP001177021"/>
    </source>
</evidence>
<reference evidence="1" key="1">
    <citation type="submission" date="2023-10" db="EMBL/GenBank/DDBJ databases">
        <authorList>
            <person name="Rodriguez Cubillos JULIANA M."/>
            <person name="De Vega J."/>
        </authorList>
    </citation>
    <scope>NUCLEOTIDE SEQUENCE</scope>
</reference>